<organism evidence="1 2">
    <name type="scientific">Pseudomonas hormoni</name>
    <dbReference type="NCBI Taxonomy" id="3093767"/>
    <lineage>
        <taxon>Bacteria</taxon>
        <taxon>Pseudomonadati</taxon>
        <taxon>Pseudomonadota</taxon>
        <taxon>Gammaproteobacteria</taxon>
        <taxon>Pseudomonadales</taxon>
        <taxon>Pseudomonadaceae</taxon>
        <taxon>Pseudomonas</taxon>
    </lineage>
</organism>
<evidence type="ECO:0000313" key="2">
    <source>
        <dbReference type="Proteomes" id="UP000681155"/>
    </source>
</evidence>
<accession>A0ABX8F2G2</accession>
<dbReference type="RefSeq" id="WP_214382814.1">
    <property type="nucleotide sequence ID" value="NZ_CP075566.1"/>
</dbReference>
<sequence>MSGRWAAAGAPFDIEMIITDAKSGTEVHRSSISHPKLTSIGGSALYAETCRVVLNKGRYKLLVRRIGNVGDLEKTGVNVSVVEAYHGK</sequence>
<protein>
    <submittedName>
        <fullName evidence="1">Uncharacterized protein</fullName>
    </submittedName>
</protein>
<name>A0ABX8F2G2_9PSED</name>
<reference evidence="1 2" key="1">
    <citation type="submission" date="2021-05" db="EMBL/GenBank/DDBJ databases">
        <title>Complete genome of the cytokinin-producing biocontrol strain Pseudomonas fluorescens G20-18.</title>
        <authorList>
            <person name="Nielsen T.K."/>
            <person name="Mekureyaw M.F."/>
            <person name="Hansen L.H."/>
            <person name="Nicolaisen M.H."/>
            <person name="Roitsch T.G."/>
            <person name="Hennessy R.C."/>
        </authorList>
    </citation>
    <scope>NUCLEOTIDE SEQUENCE [LARGE SCALE GENOMIC DNA]</scope>
    <source>
        <strain evidence="1 2">G20-18</strain>
    </source>
</reference>
<evidence type="ECO:0000313" key="1">
    <source>
        <dbReference type="EMBL" id="QVW25725.1"/>
    </source>
</evidence>
<proteinExistence type="predicted"/>
<dbReference type="Proteomes" id="UP000681155">
    <property type="component" value="Chromosome"/>
</dbReference>
<dbReference type="EMBL" id="CP075566">
    <property type="protein sequence ID" value="QVW25725.1"/>
    <property type="molecule type" value="Genomic_DNA"/>
</dbReference>
<gene>
    <name evidence="1" type="ORF">KJF94_09345</name>
</gene>
<keyword evidence="2" id="KW-1185">Reference proteome</keyword>